<name>I3E6G6_BACMT</name>
<dbReference type="STRING" id="997296.PB1_04085"/>
<evidence type="ECO:0000313" key="2">
    <source>
        <dbReference type="Proteomes" id="UP000010523"/>
    </source>
</evidence>
<dbReference type="PATRIC" id="fig|997296.3.peg.891"/>
<proteinExistence type="predicted"/>
<organism evidence="1 2">
    <name type="scientific">Bacillus methanolicus PB1</name>
    <dbReference type="NCBI Taxonomy" id="997296"/>
    <lineage>
        <taxon>Bacteria</taxon>
        <taxon>Bacillati</taxon>
        <taxon>Bacillota</taxon>
        <taxon>Bacilli</taxon>
        <taxon>Bacillales</taxon>
        <taxon>Bacillaceae</taxon>
        <taxon>Bacillus</taxon>
    </lineage>
</organism>
<accession>I3E6G6</accession>
<dbReference type="EMBL" id="AFEU01000001">
    <property type="protein sequence ID" value="EIJ82087.1"/>
    <property type="molecule type" value="Genomic_DNA"/>
</dbReference>
<reference evidence="1 2" key="1">
    <citation type="journal article" date="2012" name="Appl. Environ. Microbiol.">
        <title>Genome Sequence of Thermotolerant Bacillus methanolicus: Features and Regulation Related to Methylotrophy and Production of L-Lysine and L-Glutamate from Methanol.</title>
        <authorList>
            <person name="Heggeset T.M."/>
            <person name="Krog A."/>
            <person name="Balzer S."/>
            <person name="Wentzel A."/>
            <person name="Ellingsen T.E."/>
            <person name="Brautaset T."/>
        </authorList>
    </citation>
    <scope>NUCLEOTIDE SEQUENCE [LARGE SCALE GENOMIC DNA]</scope>
    <source>
        <strain evidence="1 2">PB1</strain>
    </source>
</reference>
<gene>
    <name evidence="1" type="ORF">PB1_04085</name>
</gene>
<dbReference type="AlphaFoldDB" id="I3E6G6"/>
<dbReference type="Proteomes" id="UP000010523">
    <property type="component" value="Unassembled WGS sequence"/>
</dbReference>
<keyword evidence="2" id="KW-1185">Reference proteome</keyword>
<evidence type="ECO:0000313" key="1">
    <source>
        <dbReference type="EMBL" id="EIJ82087.1"/>
    </source>
</evidence>
<sequence>MISDRSILSKKTDVHEFFTAKSEIYLDKFITTGIK</sequence>
<protein>
    <submittedName>
        <fullName evidence="1">Uncharacterized protein</fullName>
    </submittedName>
</protein>
<comment type="caution">
    <text evidence="1">The sequence shown here is derived from an EMBL/GenBank/DDBJ whole genome shotgun (WGS) entry which is preliminary data.</text>
</comment>